<keyword evidence="3" id="KW-0998">Cell outer membrane</keyword>
<dbReference type="GO" id="GO:0019867">
    <property type="term" value="C:outer membrane"/>
    <property type="evidence" value="ECO:0007669"/>
    <property type="project" value="InterPro"/>
</dbReference>
<name>A0A679JMZ6_VARPD</name>
<evidence type="ECO:0000259" key="4">
    <source>
        <dbReference type="SMART" id="SM00965"/>
    </source>
</evidence>
<dbReference type="EMBL" id="LR743508">
    <property type="protein sequence ID" value="CAA2110475.1"/>
    <property type="molecule type" value="Genomic_DNA"/>
</dbReference>
<evidence type="ECO:0000256" key="1">
    <source>
        <dbReference type="ARBA" id="ARBA00022448"/>
    </source>
</evidence>
<dbReference type="Pfam" id="PF13103">
    <property type="entry name" value="TonB_2"/>
    <property type="match status" value="1"/>
</dbReference>
<keyword evidence="5" id="KW-0675">Receptor</keyword>
<dbReference type="Gene3D" id="3.55.50.30">
    <property type="match status" value="1"/>
</dbReference>
<evidence type="ECO:0000313" key="5">
    <source>
        <dbReference type="EMBL" id="CAA2110475.1"/>
    </source>
</evidence>
<dbReference type="SUPFAM" id="SSF74653">
    <property type="entry name" value="TolA/TonB C-terminal domain"/>
    <property type="match status" value="1"/>
</dbReference>
<sequence>MALLAVSARAQPQEAVAKEEGQGAARLSFDIPRQPLHAALEQYGLRTGLPVFFDATLVAGRESSAVRAEATPAQALHALLQGTGLVADYSGTGTSTAFVLKRAPAGAAGEDAATPPAAPPDRRYDGLVQTRIWEAFCANPRTVPGSYRAAMRFVIDGTGRIANAFLLHTSGDRARDGAILDTLRQIRIDRPPPPDMAQPLTMLILPRSQTPGLECPAHR</sequence>
<gene>
    <name evidence="5" type="primary">fpvA_2</name>
    <name evidence="5" type="ORF">VVAX_06715</name>
</gene>
<organism evidence="5">
    <name type="scientific">Variovorax paradoxus</name>
    <dbReference type="NCBI Taxonomy" id="34073"/>
    <lineage>
        <taxon>Bacteria</taxon>
        <taxon>Pseudomonadati</taxon>
        <taxon>Pseudomonadota</taxon>
        <taxon>Betaproteobacteria</taxon>
        <taxon>Burkholderiales</taxon>
        <taxon>Comamonadaceae</taxon>
        <taxon>Variovorax</taxon>
    </lineage>
</organism>
<dbReference type="AlphaFoldDB" id="A0A679JMZ6"/>
<proteinExistence type="predicted"/>
<feature type="domain" description="Secretin/TonB short N-terminal" evidence="4">
    <location>
        <begin position="49"/>
        <end position="103"/>
    </location>
</feature>
<evidence type="ECO:0000256" key="3">
    <source>
        <dbReference type="ARBA" id="ARBA00023237"/>
    </source>
</evidence>
<dbReference type="InterPro" id="IPR011662">
    <property type="entry name" value="Secretin/TonB_short_N"/>
</dbReference>
<protein>
    <submittedName>
        <fullName evidence="5">Ferripyoverdine receptor</fullName>
    </submittedName>
</protein>
<dbReference type="Gene3D" id="3.30.1150.10">
    <property type="match status" value="1"/>
</dbReference>
<accession>A0A679JMZ6</accession>
<reference evidence="5" key="1">
    <citation type="submission" date="2019-12" db="EMBL/GenBank/DDBJ databases">
        <authorList>
            <person name="Cremers G."/>
        </authorList>
    </citation>
    <scope>NUCLEOTIDE SEQUENCE</scope>
    <source>
        <strain evidence="5">Vvax</strain>
    </source>
</reference>
<keyword evidence="2" id="KW-0472">Membrane</keyword>
<evidence type="ECO:0000256" key="2">
    <source>
        <dbReference type="ARBA" id="ARBA00023136"/>
    </source>
</evidence>
<dbReference type="Pfam" id="PF07660">
    <property type="entry name" value="STN"/>
    <property type="match status" value="1"/>
</dbReference>
<dbReference type="SMART" id="SM00965">
    <property type="entry name" value="STN"/>
    <property type="match status" value="1"/>
</dbReference>
<keyword evidence="1" id="KW-0813">Transport</keyword>